<gene>
    <name evidence="4" type="ORF">UCRPA7_2840</name>
</gene>
<feature type="domain" description="DUF7728" evidence="3">
    <location>
        <begin position="46"/>
        <end position="221"/>
    </location>
</feature>
<dbReference type="RefSeq" id="XP_007913558.1">
    <property type="nucleotide sequence ID" value="XM_007915367.1"/>
</dbReference>
<dbReference type="eggNOG" id="ENOG502SC3G">
    <property type="taxonomic scope" value="Eukaryota"/>
</dbReference>
<feature type="region of interest" description="Disordered" evidence="1">
    <location>
        <begin position="349"/>
        <end position="375"/>
    </location>
</feature>
<feature type="compositionally biased region" description="Acidic residues" evidence="1">
    <location>
        <begin position="366"/>
        <end position="375"/>
    </location>
</feature>
<dbReference type="PANTHER" id="PTHR40622:SF1">
    <property type="match status" value="1"/>
</dbReference>
<feature type="transmembrane region" description="Helical" evidence="2">
    <location>
        <begin position="287"/>
        <end position="316"/>
    </location>
</feature>
<dbReference type="KEGG" id="tmn:UCRPA7_2840"/>
<protein>
    <recommendedName>
        <fullName evidence="3">DUF7728 domain-containing protein</fullName>
    </recommendedName>
</protein>
<dbReference type="Pfam" id="PF24854">
    <property type="entry name" value="DUF7728"/>
    <property type="match status" value="1"/>
</dbReference>
<dbReference type="Proteomes" id="UP000014074">
    <property type="component" value="Unassembled WGS sequence"/>
</dbReference>
<accession>R8BQI0</accession>
<evidence type="ECO:0000313" key="4">
    <source>
        <dbReference type="EMBL" id="EOO01616.1"/>
    </source>
</evidence>
<feature type="compositionally biased region" description="Basic residues" evidence="1">
    <location>
        <begin position="137"/>
        <end position="146"/>
    </location>
</feature>
<evidence type="ECO:0000256" key="2">
    <source>
        <dbReference type="SAM" id="Phobius"/>
    </source>
</evidence>
<dbReference type="PANTHER" id="PTHR40622">
    <property type="match status" value="1"/>
</dbReference>
<dbReference type="InterPro" id="IPR056145">
    <property type="entry name" value="DUF7728"/>
</dbReference>
<dbReference type="OrthoDB" id="5409353at2759"/>
<keyword evidence="2" id="KW-1133">Transmembrane helix</keyword>
<organism evidence="4 5">
    <name type="scientific">Phaeoacremonium minimum (strain UCR-PA7)</name>
    <name type="common">Esca disease fungus</name>
    <name type="synonym">Togninia minima</name>
    <dbReference type="NCBI Taxonomy" id="1286976"/>
    <lineage>
        <taxon>Eukaryota</taxon>
        <taxon>Fungi</taxon>
        <taxon>Dikarya</taxon>
        <taxon>Ascomycota</taxon>
        <taxon>Pezizomycotina</taxon>
        <taxon>Sordariomycetes</taxon>
        <taxon>Sordariomycetidae</taxon>
        <taxon>Togniniales</taxon>
        <taxon>Togniniaceae</taxon>
        <taxon>Phaeoacremonium</taxon>
    </lineage>
</organism>
<dbReference type="HOGENOM" id="CLU_038083_1_0_1"/>
<evidence type="ECO:0000256" key="1">
    <source>
        <dbReference type="SAM" id="MobiDB-lite"/>
    </source>
</evidence>
<feature type="compositionally biased region" description="Basic and acidic residues" evidence="1">
    <location>
        <begin position="349"/>
        <end position="361"/>
    </location>
</feature>
<sequence>MLLKPLTIAAAGLAATTQAFLLPPEISAADIDIIETLPIAAPTTAESQVLKLDCPNCPPLFKFHHGVAKVRNGPSHLELAFTVDHEHNADRLLLNGFELFPNSDPFNNVLTAAQVPDAPESKKHRKEHKDKEGKALQSHHKWRPHNKPQNIEQPLGFSLGVRPVAKSPQSEDDQLEFISIDLQIIEVGNSFVDDIPNIHISLLRAPGEKLMIGNIETTDSQSPSNPMDKQEECTTFICKWKAILADHVKPKKHCGGMKGHHHHQGAPMYRHRTHSWGKLFQKLTHHIVIPVLVGIVAGVSVSIIGMIVGTLVVGLWRKFVRGQSFFVHGHCRRHARHAEHKAAHKEAVVEEEKSGLMEHQDPPPSYEDEETKIDA</sequence>
<evidence type="ECO:0000313" key="5">
    <source>
        <dbReference type="Proteomes" id="UP000014074"/>
    </source>
</evidence>
<dbReference type="EMBL" id="KB932984">
    <property type="protein sequence ID" value="EOO01616.1"/>
    <property type="molecule type" value="Genomic_DNA"/>
</dbReference>
<keyword evidence="2" id="KW-0472">Membrane</keyword>
<name>R8BQI0_PHAM7</name>
<evidence type="ECO:0000259" key="3">
    <source>
        <dbReference type="Pfam" id="PF24854"/>
    </source>
</evidence>
<dbReference type="AlphaFoldDB" id="R8BQI0"/>
<keyword evidence="2" id="KW-0812">Transmembrane</keyword>
<keyword evidence="5" id="KW-1185">Reference proteome</keyword>
<feature type="region of interest" description="Disordered" evidence="1">
    <location>
        <begin position="116"/>
        <end position="151"/>
    </location>
</feature>
<dbReference type="GeneID" id="19323130"/>
<reference evidence="5" key="1">
    <citation type="journal article" date="2013" name="Genome Announc.">
        <title>Draft genome sequence of the ascomycete Phaeoacremonium aleophilum strain UCR-PA7, a causal agent of the esca disease complex in grapevines.</title>
        <authorList>
            <person name="Blanco-Ulate B."/>
            <person name="Rolshausen P."/>
            <person name="Cantu D."/>
        </authorList>
    </citation>
    <scope>NUCLEOTIDE SEQUENCE [LARGE SCALE GENOMIC DNA]</scope>
    <source>
        <strain evidence="5">UCR-PA7</strain>
    </source>
</reference>
<proteinExistence type="predicted"/>